<name>A0A6I2TYF8_9BACT</name>
<accession>A0A6I2TYF8</accession>
<protein>
    <submittedName>
        <fullName evidence="1">Uncharacterized protein</fullName>
    </submittedName>
</protein>
<sequence>MRFEAVGMALTEFPNLKGKRFDDIQELTSQGVREIEIYDHEEGHCLTMEWIKNHTEYIPTRLVR</sequence>
<dbReference type="AlphaFoldDB" id="A0A6I2TYF8"/>
<evidence type="ECO:0000313" key="1">
    <source>
        <dbReference type="EMBL" id="MST78405.1"/>
    </source>
</evidence>
<dbReference type="EMBL" id="VUNF01000028">
    <property type="protein sequence ID" value="MST78405.1"/>
    <property type="molecule type" value="Genomic_DNA"/>
</dbReference>
<organism evidence="1 2">
    <name type="scientific">Segatella copri</name>
    <dbReference type="NCBI Taxonomy" id="165179"/>
    <lineage>
        <taxon>Bacteria</taxon>
        <taxon>Pseudomonadati</taxon>
        <taxon>Bacteroidota</taxon>
        <taxon>Bacteroidia</taxon>
        <taxon>Bacteroidales</taxon>
        <taxon>Prevotellaceae</taxon>
        <taxon>Segatella</taxon>
    </lineage>
</organism>
<proteinExistence type="predicted"/>
<reference evidence="1 2" key="1">
    <citation type="submission" date="2019-08" db="EMBL/GenBank/DDBJ databases">
        <title>In-depth cultivation of the pig gut microbiome towards novel bacterial diversity and tailored functional studies.</title>
        <authorList>
            <person name="Wylensek D."/>
            <person name="Hitch T.C.A."/>
            <person name="Clavel T."/>
        </authorList>
    </citation>
    <scope>NUCLEOTIDE SEQUENCE [LARGE SCALE GENOMIC DNA]</scope>
    <source>
        <strain evidence="1 2">LKV-178-WT-2C</strain>
    </source>
</reference>
<comment type="caution">
    <text evidence="1">The sequence shown here is derived from an EMBL/GenBank/DDBJ whole genome shotgun (WGS) entry which is preliminary data.</text>
</comment>
<evidence type="ECO:0000313" key="2">
    <source>
        <dbReference type="Proteomes" id="UP000450161"/>
    </source>
</evidence>
<dbReference type="RefSeq" id="WP_154482424.1">
    <property type="nucleotide sequence ID" value="NZ_VUNF01000028.1"/>
</dbReference>
<dbReference type="Proteomes" id="UP000450161">
    <property type="component" value="Unassembled WGS sequence"/>
</dbReference>
<gene>
    <name evidence="1" type="ORF">FYJ72_12205</name>
</gene>